<dbReference type="Proteomes" id="UP000187203">
    <property type="component" value="Unassembled WGS sequence"/>
</dbReference>
<dbReference type="GO" id="GO:0006629">
    <property type="term" value="P:lipid metabolic process"/>
    <property type="evidence" value="ECO:0007669"/>
    <property type="project" value="UniProtKB-KW"/>
</dbReference>
<evidence type="ECO:0000256" key="7">
    <source>
        <dbReference type="ARBA" id="ARBA00023136"/>
    </source>
</evidence>
<name>A0A1R3H328_9ROSI</name>
<feature type="transmembrane region" description="Helical" evidence="10">
    <location>
        <begin position="166"/>
        <end position="192"/>
    </location>
</feature>
<proteinExistence type="inferred from homology"/>
<evidence type="ECO:0000259" key="11">
    <source>
        <dbReference type="Pfam" id="PF13813"/>
    </source>
</evidence>
<dbReference type="GO" id="GO:0008374">
    <property type="term" value="F:O-acyltransferase activity"/>
    <property type="evidence" value="ECO:0007669"/>
    <property type="project" value="InterPro"/>
</dbReference>
<comment type="similarity">
    <text evidence="2">Belongs to the wax synthase family.</text>
</comment>
<comment type="subcellular location">
    <subcellularLocation>
        <location evidence="1">Membrane</location>
        <topology evidence="1">Multi-pass membrane protein</topology>
    </subcellularLocation>
</comment>
<dbReference type="InterPro" id="IPR044851">
    <property type="entry name" value="Wax_synthase"/>
</dbReference>
<evidence type="ECO:0000256" key="10">
    <source>
        <dbReference type="SAM" id="Phobius"/>
    </source>
</evidence>
<feature type="transmembrane region" description="Helical" evidence="10">
    <location>
        <begin position="276"/>
        <end position="295"/>
    </location>
</feature>
<evidence type="ECO:0000256" key="8">
    <source>
        <dbReference type="ARBA" id="ARBA00023315"/>
    </source>
</evidence>
<evidence type="ECO:0000256" key="1">
    <source>
        <dbReference type="ARBA" id="ARBA00004141"/>
    </source>
</evidence>
<dbReference type="STRING" id="93759.A0A1R3H328"/>
<dbReference type="AlphaFoldDB" id="A0A1R3H328"/>
<dbReference type="PANTHER" id="PTHR31595">
    <property type="entry name" value="LONG-CHAIN-ALCOHOL O-FATTY-ACYLTRANSFERASE 3-RELATED"/>
    <property type="match status" value="1"/>
</dbReference>
<organism evidence="12 13">
    <name type="scientific">Corchorus olitorius</name>
    <dbReference type="NCBI Taxonomy" id="93759"/>
    <lineage>
        <taxon>Eukaryota</taxon>
        <taxon>Viridiplantae</taxon>
        <taxon>Streptophyta</taxon>
        <taxon>Embryophyta</taxon>
        <taxon>Tracheophyta</taxon>
        <taxon>Spermatophyta</taxon>
        <taxon>Magnoliopsida</taxon>
        <taxon>eudicotyledons</taxon>
        <taxon>Gunneridae</taxon>
        <taxon>Pentapetalae</taxon>
        <taxon>rosids</taxon>
        <taxon>malvids</taxon>
        <taxon>Malvales</taxon>
        <taxon>Malvaceae</taxon>
        <taxon>Grewioideae</taxon>
        <taxon>Apeibeae</taxon>
        <taxon>Corchorus</taxon>
    </lineage>
</organism>
<evidence type="ECO:0000256" key="4">
    <source>
        <dbReference type="ARBA" id="ARBA00022692"/>
    </source>
</evidence>
<keyword evidence="7 10" id="KW-0472">Membrane</keyword>
<feature type="compositionally biased region" description="Basic residues" evidence="9">
    <location>
        <begin position="120"/>
        <end position="135"/>
    </location>
</feature>
<evidence type="ECO:0000256" key="2">
    <source>
        <dbReference type="ARBA" id="ARBA00007282"/>
    </source>
</evidence>
<feature type="transmembrane region" description="Helical" evidence="10">
    <location>
        <begin position="42"/>
        <end position="60"/>
    </location>
</feature>
<feature type="transmembrane region" description="Helical" evidence="10">
    <location>
        <begin position="12"/>
        <end position="30"/>
    </location>
</feature>
<feature type="transmembrane region" description="Helical" evidence="10">
    <location>
        <begin position="245"/>
        <end position="270"/>
    </location>
</feature>
<dbReference type="EMBL" id="AWUE01020880">
    <property type="protein sequence ID" value="OMO64739.1"/>
    <property type="molecule type" value="Genomic_DNA"/>
</dbReference>
<keyword evidence="4 10" id="KW-0812">Transmembrane</keyword>
<evidence type="ECO:0000313" key="13">
    <source>
        <dbReference type="Proteomes" id="UP000187203"/>
    </source>
</evidence>
<accession>A0A1R3H328</accession>
<feature type="region of interest" description="Disordered" evidence="9">
    <location>
        <begin position="112"/>
        <end position="135"/>
    </location>
</feature>
<evidence type="ECO:0000256" key="6">
    <source>
        <dbReference type="ARBA" id="ARBA00023098"/>
    </source>
</evidence>
<protein>
    <submittedName>
        <fullName evidence="12">Acyl-CoA--sterol O-acyltransferase 1-like protein</fullName>
    </submittedName>
</protein>
<comment type="caution">
    <text evidence="12">The sequence shown here is derived from an EMBL/GenBank/DDBJ whole genome shotgun (WGS) entry which is preliminary data.</text>
</comment>
<dbReference type="InterPro" id="IPR032805">
    <property type="entry name" value="Wax_synthase_dom"/>
</dbReference>
<dbReference type="Pfam" id="PF13813">
    <property type="entry name" value="MBOAT_2"/>
    <property type="match status" value="1"/>
</dbReference>
<dbReference type="PANTHER" id="PTHR31595:SF46">
    <property type="entry name" value="ACYL-COA--STEROL O-ACYLTRANSFERASE 1"/>
    <property type="match status" value="1"/>
</dbReference>
<feature type="domain" description="Wax synthase" evidence="11">
    <location>
        <begin position="198"/>
        <end position="284"/>
    </location>
</feature>
<dbReference type="OrthoDB" id="1077582at2759"/>
<evidence type="ECO:0000256" key="9">
    <source>
        <dbReference type="SAM" id="MobiDB-lite"/>
    </source>
</evidence>
<sequence>MYPDLSREISNLFKVWALVAISLCYCYAIGKSKTIPTGTPRLLSLLPVVCVFLLLPLNLYSLHLGGFTAFFITWLANFKLLLFTFGKGPLSSSSLSLPRFLAVACLPIKIQQNPSPKSHQNGHSRPIIKPKKGHKSPYNYATKILMLGLLLRVYDYADHIHPKMVFVLYALHIYFTLEIMLAMVAALARVFLGVELEQQFNEPYLSTSLQDFWGRRWNIMVTSILRPTVYEPVIKLTARFVPRRWAPIPAILATFVVSAIMHELIFYYLGRLRPNWEITGFFLLHGGCLMAEISFKKALGDKWRLPRVVSTPLTVGFVMATGFWLFFPQLLRCRADERVFEEYAAVAAFVKNVSGLTTKTFHFKLSTLES</sequence>
<evidence type="ECO:0000313" key="12">
    <source>
        <dbReference type="EMBL" id="OMO64739.1"/>
    </source>
</evidence>
<dbReference type="InterPro" id="IPR017088">
    <property type="entry name" value="Wax_synthase_Magnoliopsida"/>
</dbReference>
<feature type="transmembrane region" description="Helical" evidence="10">
    <location>
        <begin position="307"/>
        <end position="327"/>
    </location>
</feature>
<keyword evidence="13" id="KW-1185">Reference proteome</keyword>
<gene>
    <name evidence="12" type="ORF">COLO4_31884</name>
</gene>
<evidence type="ECO:0000256" key="5">
    <source>
        <dbReference type="ARBA" id="ARBA00022989"/>
    </source>
</evidence>
<keyword evidence="8" id="KW-0012">Acyltransferase</keyword>
<keyword evidence="5 10" id="KW-1133">Transmembrane helix</keyword>
<dbReference type="PIRSF" id="PIRSF037006">
    <property type="entry name" value="Wax_synthase"/>
    <property type="match status" value="1"/>
</dbReference>
<dbReference type="GO" id="GO:0016020">
    <property type="term" value="C:membrane"/>
    <property type="evidence" value="ECO:0007669"/>
    <property type="project" value="UniProtKB-SubCell"/>
</dbReference>
<keyword evidence="6" id="KW-0443">Lipid metabolism</keyword>
<keyword evidence="3" id="KW-0808">Transferase</keyword>
<evidence type="ECO:0000256" key="3">
    <source>
        <dbReference type="ARBA" id="ARBA00022679"/>
    </source>
</evidence>
<reference evidence="13" key="1">
    <citation type="submission" date="2013-09" db="EMBL/GenBank/DDBJ databases">
        <title>Corchorus olitorius genome sequencing.</title>
        <authorList>
            <person name="Alam M."/>
            <person name="Haque M.S."/>
            <person name="Islam M.S."/>
            <person name="Emdad E.M."/>
            <person name="Islam M.M."/>
            <person name="Ahmed B."/>
            <person name="Halim A."/>
            <person name="Hossen Q.M.M."/>
            <person name="Hossain M.Z."/>
            <person name="Ahmed R."/>
            <person name="Khan M.M."/>
            <person name="Islam R."/>
            <person name="Rashid M.M."/>
            <person name="Khan S.A."/>
            <person name="Rahman M.S."/>
            <person name="Alam M."/>
            <person name="Yahiya A.S."/>
            <person name="Khan M.S."/>
            <person name="Azam M.S."/>
            <person name="Haque T."/>
            <person name="Lashkar M.Z.H."/>
            <person name="Akhand A.I."/>
            <person name="Morshed G."/>
            <person name="Roy S."/>
            <person name="Uddin K.S."/>
            <person name="Rabeya T."/>
            <person name="Hossain A.S."/>
            <person name="Chowdhury A."/>
            <person name="Snigdha A.R."/>
            <person name="Mortoza M.S."/>
            <person name="Matin S.A."/>
            <person name="Hoque S.M.E."/>
            <person name="Islam M.K."/>
            <person name="Roy D.K."/>
            <person name="Haider R."/>
            <person name="Moosa M.M."/>
            <person name="Elias S.M."/>
            <person name="Hasan A.M."/>
            <person name="Jahan S."/>
            <person name="Shafiuddin M."/>
            <person name="Mahmood N."/>
            <person name="Shommy N.S."/>
        </authorList>
    </citation>
    <scope>NUCLEOTIDE SEQUENCE [LARGE SCALE GENOMIC DNA]</scope>
    <source>
        <strain evidence="13">cv. O-4</strain>
    </source>
</reference>